<dbReference type="InterPro" id="IPR011006">
    <property type="entry name" value="CheY-like_superfamily"/>
</dbReference>
<feature type="modified residue" description="4-aspartylphosphate" evidence="2">
    <location>
        <position position="52"/>
    </location>
</feature>
<dbReference type="GO" id="GO:0005829">
    <property type="term" value="C:cytosol"/>
    <property type="evidence" value="ECO:0007669"/>
    <property type="project" value="TreeGrafter"/>
</dbReference>
<dbReference type="Gene3D" id="3.40.50.2300">
    <property type="match status" value="1"/>
</dbReference>
<dbReference type="PROSITE" id="PS50110">
    <property type="entry name" value="RESPONSE_REGULATORY"/>
    <property type="match status" value="1"/>
</dbReference>
<dbReference type="AlphaFoldDB" id="W9H1J6"/>
<evidence type="ECO:0000259" key="3">
    <source>
        <dbReference type="PROSITE" id="PS50110"/>
    </source>
</evidence>
<organism evidence="4 5">
    <name type="scientific">Skermanella stibiiresistens SB22</name>
    <dbReference type="NCBI Taxonomy" id="1385369"/>
    <lineage>
        <taxon>Bacteria</taxon>
        <taxon>Pseudomonadati</taxon>
        <taxon>Pseudomonadota</taxon>
        <taxon>Alphaproteobacteria</taxon>
        <taxon>Rhodospirillales</taxon>
        <taxon>Azospirillaceae</taxon>
        <taxon>Skermanella</taxon>
    </lineage>
</organism>
<dbReference type="STRING" id="1385369.N825_12730"/>
<dbReference type="OrthoDB" id="7060229at2"/>
<dbReference type="PANTHER" id="PTHR48111">
    <property type="entry name" value="REGULATOR OF RPOS"/>
    <property type="match status" value="1"/>
</dbReference>
<dbReference type="GO" id="GO:0006355">
    <property type="term" value="P:regulation of DNA-templated transcription"/>
    <property type="evidence" value="ECO:0007669"/>
    <property type="project" value="TreeGrafter"/>
</dbReference>
<dbReference type="SMART" id="SM00448">
    <property type="entry name" value="REC"/>
    <property type="match status" value="1"/>
</dbReference>
<dbReference type="RefSeq" id="WP_051512734.1">
    <property type="nucleotide sequence ID" value="NZ_AVFL01000017.1"/>
</dbReference>
<keyword evidence="2" id="KW-0597">Phosphoprotein</keyword>
<gene>
    <name evidence="4" type="ORF">N825_12730</name>
</gene>
<comment type="caution">
    <text evidence="4">The sequence shown here is derived from an EMBL/GenBank/DDBJ whole genome shotgun (WGS) entry which is preliminary data.</text>
</comment>
<dbReference type="Pfam" id="PF00072">
    <property type="entry name" value="Response_reg"/>
    <property type="match status" value="1"/>
</dbReference>
<dbReference type="PANTHER" id="PTHR48111:SF38">
    <property type="entry name" value="TWO-COMPONENT RESPONSE REGULATOR"/>
    <property type="match status" value="1"/>
</dbReference>
<evidence type="ECO:0000313" key="5">
    <source>
        <dbReference type="Proteomes" id="UP000019486"/>
    </source>
</evidence>
<dbReference type="EMBL" id="AVFL01000017">
    <property type="protein sequence ID" value="EWY38671.1"/>
    <property type="molecule type" value="Genomic_DNA"/>
</dbReference>
<evidence type="ECO:0000313" key="4">
    <source>
        <dbReference type="EMBL" id="EWY38671.1"/>
    </source>
</evidence>
<dbReference type="GO" id="GO:0032993">
    <property type="term" value="C:protein-DNA complex"/>
    <property type="evidence" value="ECO:0007669"/>
    <property type="project" value="TreeGrafter"/>
</dbReference>
<dbReference type="SUPFAM" id="SSF52172">
    <property type="entry name" value="CheY-like"/>
    <property type="match status" value="1"/>
</dbReference>
<keyword evidence="5" id="KW-1185">Reference proteome</keyword>
<feature type="domain" description="Response regulatory" evidence="3">
    <location>
        <begin position="2"/>
        <end position="112"/>
    </location>
</feature>
<proteinExistence type="predicted"/>
<protein>
    <recommendedName>
        <fullName evidence="3">Response regulatory domain-containing protein</fullName>
    </recommendedName>
</protein>
<dbReference type="InterPro" id="IPR039420">
    <property type="entry name" value="WalR-like"/>
</dbReference>
<dbReference type="Proteomes" id="UP000019486">
    <property type="component" value="Unassembled WGS sequence"/>
</dbReference>
<dbReference type="InterPro" id="IPR001789">
    <property type="entry name" value="Sig_transdc_resp-reg_receiver"/>
</dbReference>
<evidence type="ECO:0000256" key="1">
    <source>
        <dbReference type="ARBA" id="ARBA00023125"/>
    </source>
</evidence>
<accession>W9H1J6</accession>
<dbReference type="GO" id="GO:0000976">
    <property type="term" value="F:transcription cis-regulatory region binding"/>
    <property type="evidence" value="ECO:0007669"/>
    <property type="project" value="TreeGrafter"/>
</dbReference>
<dbReference type="GO" id="GO:0000156">
    <property type="term" value="F:phosphorelay response regulator activity"/>
    <property type="evidence" value="ECO:0007669"/>
    <property type="project" value="TreeGrafter"/>
</dbReference>
<name>W9H1J6_9PROT</name>
<keyword evidence="1" id="KW-0238">DNA-binding</keyword>
<sequence>MNILLVEDEALIAMEQQLYLEEAGHSVTGPATHAAAALTMAASRRHDLALVDVHLARDTNGIMVARELTGMGVPCLFVTSHPEEAQASGYGLGCLIKPFSQEELTRSVELALEIAAGRQAALAPASAPPRNLLLFG</sequence>
<reference evidence="4 5" key="1">
    <citation type="submission" date="2013-08" db="EMBL/GenBank/DDBJ databases">
        <title>The genome sequence of Skermanella stibiiresistens.</title>
        <authorList>
            <person name="Zhu W."/>
            <person name="Wang G."/>
        </authorList>
    </citation>
    <scope>NUCLEOTIDE SEQUENCE [LARGE SCALE GENOMIC DNA]</scope>
    <source>
        <strain evidence="4 5">SB22</strain>
    </source>
</reference>
<evidence type="ECO:0000256" key="2">
    <source>
        <dbReference type="PROSITE-ProRule" id="PRU00169"/>
    </source>
</evidence>